<keyword evidence="2" id="KW-0812">Transmembrane</keyword>
<dbReference type="Proteomes" id="UP000054481">
    <property type="component" value="Unassembled WGS sequence"/>
</dbReference>
<reference evidence="3 4" key="1">
    <citation type="journal article" date="2014" name="Genome Biol. Evol.">
        <title>Comparative genomics and transcriptomics analyses reveal divergent lifestyle features of nematode endoparasitic fungus Hirsutella minnesotensis.</title>
        <authorList>
            <person name="Lai Y."/>
            <person name="Liu K."/>
            <person name="Zhang X."/>
            <person name="Zhang X."/>
            <person name="Li K."/>
            <person name="Wang N."/>
            <person name="Shu C."/>
            <person name="Wu Y."/>
            <person name="Wang C."/>
            <person name="Bushley K.E."/>
            <person name="Xiang M."/>
            <person name="Liu X."/>
        </authorList>
    </citation>
    <scope>NUCLEOTIDE SEQUENCE [LARGE SCALE GENOMIC DNA]</scope>
    <source>
        <strain evidence="3 4">3608</strain>
    </source>
</reference>
<keyword evidence="4" id="KW-1185">Reference proteome</keyword>
<dbReference type="AlphaFoldDB" id="A0A0F7ZZF2"/>
<proteinExistence type="predicted"/>
<name>A0A0F7ZZF2_9HYPO</name>
<evidence type="ECO:0000313" key="4">
    <source>
        <dbReference type="Proteomes" id="UP000054481"/>
    </source>
</evidence>
<evidence type="ECO:0000313" key="3">
    <source>
        <dbReference type="EMBL" id="KJZ74117.1"/>
    </source>
</evidence>
<accession>A0A0F7ZZF2</accession>
<keyword evidence="2" id="KW-0472">Membrane</keyword>
<sequence length="332" mass="37205">MASLARGLLLPCRQSLFRLQSRPVVRSTNGQLDNAALCKIADPKRFFVSSLRQRLASPSKPNIKSIPKPTPPTAATAAAPKHPTIPVQQVVERSRYAFVKHLAVKPTPTILYEAPSHFWFYFSCWSAGLTLIAWTALTGRAVINQPEGVPQWVKVVYGITYALLASMGFYLIARTPNVMKTIRVLPPAAAATAAAHTIPGSVIPSLRVECVVKRMVPFVRPKVINASTSEVTLEERLSLPDEFMPEYRRLELEREEEARRQQLHKYDMDHLLTMPFRRVGRAFSAVYHGTRSAFTDSGFRYIVVQGKRYKIDVTAGFSHDGFRTLERLVAMA</sequence>
<evidence type="ECO:0000256" key="1">
    <source>
        <dbReference type="SAM" id="MobiDB-lite"/>
    </source>
</evidence>
<feature type="transmembrane region" description="Helical" evidence="2">
    <location>
        <begin position="118"/>
        <end position="143"/>
    </location>
</feature>
<organism evidence="3 4">
    <name type="scientific">Hirsutella minnesotensis 3608</name>
    <dbReference type="NCBI Taxonomy" id="1043627"/>
    <lineage>
        <taxon>Eukaryota</taxon>
        <taxon>Fungi</taxon>
        <taxon>Dikarya</taxon>
        <taxon>Ascomycota</taxon>
        <taxon>Pezizomycotina</taxon>
        <taxon>Sordariomycetes</taxon>
        <taxon>Hypocreomycetidae</taxon>
        <taxon>Hypocreales</taxon>
        <taxon>Ophiocordycipitaceae</taxon>
        <taxon>Hirsutella</taxon>
    </lineage>
</organism>
<feature type="region of interest" description="Disordered" evidence="1">
    <location>
        <begin position="58"/>
        <end position="79"/>
    </location>
</feature>
<gene>
    <name evidence="3" type="ORF">HIM_06566</name>
</gene>
<protein>
    <submittedName>
        <fullName evidence="3">Uncharacterized protein</fullName>
    </submittedName>
</protein>
<keyword evidence="2" id="KW-1133">Transmembrane helix</keyword>
<dbReference type="EMBL" id="KQ030529">
    <property type="protein sequence ID" value="KJZ74117.1"/>
    <property type="molecule type" value="Genomic_DNA"/>
</dbReference>
<evidence type="ECO:0000256" key="2">
    <source>
        <dbReference type="SAM" id="Phobius"/>
    </source>
</evidence>
<feature type="transmembrane region" description="Helical" evidence="2">
    <location>
        <begin position="155"/>
        <end position="173"/>
    </location>
</feature>
<dbReference type="OrthoDB" id="4140442at2759"/>